<dbReference type="STRING" id="1754190.A0A1Y2BHA7"/>
<feature type="domain" description="Hydantoinase B/oxoprolinase" evidence="3">
    <location>
        <begin position="752"/>
        <end position="1271"/>
    </location>
</feature>
<proteinExistence type="inferred from homology"/>
<evidence type="ECO:0000259" key="2">
    <source>
        <dbReference type="Pfam" id="PF01968"/>
    </source>
</evidence>
<reference evidence="5 6" key="1">
    <citation type="submission" date="2016-08" db="EMBL/GenBank/DDBJ databases">
        <title>A Parts List for Fungal Cellulosomes Revealed by Comparative Genomics.</title>
        <authorList>
            <consortium name="DOE Joint Genome Institute"/>
            <person name="Haitjema C.H."/>
            <person name="Gilmore S.P."/>
            <person name="Henske J.K."/>
            <person name="Solomon K.V."/>
            <person name="De Groot R."/>
            <person name="Kuo A."/>
            <person name="Mondo S.J."/>
            <person name="Salamov A.A."/>
            <person name="Labutti K."/>
            <person name="Zhao Z."/>
            <person name="Chiniquy J."/>
            <person name="Barry K."/>
            <person name="Brewer H.M."/>
            <person name="Purvine S.O."/>
            <person name="Wright A.T."/>
            <person name="Boxma B."/>
            <person name="Van Alen T."/>
            <person name="Hackstein J.H."/>
            <person name="Baker S.E."/>
            <person name="Grigoriev I.V."/>
            <person name="O'Malley M.A."/>
        </authorList>
    </citation>
    <scope>NUCLEOTIDE SEQUENCE [LARGE SCALE GENOMIC DNA]</scope>
    <source>
        <strain evidence="5 6">G1</strain>
    </source>
</reference>
<evidence type="ECO:0000313" key="5">
    <source>
        <dbReference type="EMBL" id="ORY34173.1"/>
    </source>
</evidence>
<dbReference type="OrthoDB" id="3643at2759"/>
<name>A0A1Y2BHA7_9FUNG</name>
<sequence>MSIRFCIDRGGTFTDCVAIINRRDDPNEQIIVIKLLSVDPDNYKDAPTEAIRRVLEEVTGVPIEKNEKINSYFINQIRMGTTVATNALLERKGEPFALIITKGLKDLLYIGNQAREKVFDLKIEPPDLLYSKVVEIDERIELVNYTCSKKGMNVAIPDGDEDYIKGVTGEFIKISKRPDTEKIRKDLTDLYKSGTKNIVICLLHSYIYPEHEQIVKKIAKEVGFTNITLSSEIMPMIEFIPRSNSACVNAYLAPCIQNYIKSFIEGFDSNIKSDIKVKFMQSDGGLVNMNEFSGFKALRSSAAAGVIGYTNNILSSYKMVIGFDMGGTSTDVSRYTNNELEYVYEAKTAGFTIKAPQIDIRTVAAGGGSELFFRNGMFVVGPESQGADPGPACYRKGGNLTITDCNLLLGRLMVDYFPKIFGETKDQPLDIDIPTLLFTKLTEEINTYIKENKKNISLKTIDEVAYGFLTVANETMCRQIREMIQVKGYDISQHVLACFGGAGPQHACAIAKQLGIKKIWIHRYASVLSAYGLSTADFVYELQEPCAEIYSEENLEKIKKSVQKIIDKCDEKLKQYGFKNDEIHFDIYLNMRYDRTITSFMILKNNNTWNFKTLFIEKFKDKFGFEINNRDIIIDNICVRAIGNKNGNIFIPDYSYLDFKLAGSSLHCKSTKIYFEGGRMETKVYLLSDLHSGVIIKGPALIIGDNTTIVVEPLCNAYIYPDFVEIHVEIDDNNNNKNRNKITDNDDDNNSDLIQLSIFSHHLISIVEQMDRVLQQTSVSSNIKERLDFSCAVFGCDGGLISTESQIPAHLGSMQEAVKYQINILKNDIKDGDVILSNHPEAGGSHLPDITVITPIFEGKEIVFFVASRAHHTDIGGLQTGSSKLLYEEGVAIRSFKLVRNNVFDEEGITNILKLKNSDNYSGTRCVDENIMDLKAQVAANQRGVALIKSLIQKYGLNIIQTYVKHICKNTENAIRSLLKNIYKINRNEELVAEDFMDDGTRIKLKITIKPEDGSSTFDFTGTGLQVYGNWNTPKVITYSAIVYCLRSMLDTDIPLNQGCLAPIDVIIPEGSILSPKGDIGIASGNILTSQHICDVIFKAFKVAAASQGCMNNVTFGSEGNDGWCYYEKIAGGSGAGPSWHGRSGVNTHMSNTRIIDPEILEKRYPVILRKFGIRENSGGRGKFNGGDGIICELEFSEPLQFSILSERYVYAPYGLEGGMDAEKGENIWIHNAENSDEVEVLGIGGKNTISLSAHDRIIIKTPGGGGWGKPEN</sequence>
<feature type="domain" description="Hydantoinase A/oxoprolinase" evidence="2">
    <location>
        <begin position="242"/>
        <end position="540"/>
    </location>
</feature>
<dbReference type="InterPro" id="IPR045079">
    <property type="entry name" value="Oxoprolinase-like"/>
</dbReference>
<evidence type="ECO:0000259" key="4">
    <source>
        <dbReference type="Pfam" id="PF05378"/>
    </source>
</evidence>
<dbReference type="Proteomes" id="UP000193920">
    <property type="component" value="Unassembled WGS sequence"/>
</dbReference>
<dbReference type="Pfam" id="PF01968">
    <property type="entry name" value="Hydantoinase_A"/>
    <property type="match status" value="1"/>
</dbReference>
<dbReference type="EMBL" id="MCOG01000157">
    <property type="protein sequence ID" value="ORY34173.1"/>
    <property type="molecule type" value="Genomic_DNA"/>
</dbReference>
<dbReference type="Pfam" id="PF05378">
    <property type="entry name" value="Hydant_A_N"/>
    <property type="match status" value="1"/>
</dbReference>
<dbReference type="GO" id="GO:0017168">
    <property type="term" value="F:5-oxoprolinase (ATP-hydrolyzing) activity"/>
    <property type="evidence" value="ECO:0007669"/>
    <property type="project" value="TreeGrafter"/>
</dbReference>
<accession>A0A1Y2BHA7</accession>
<protein>
    <recommendedName>
        <fullName evidence="7">5-oxoprolinase</fullName>
    </recommendedName>
</protein>
<comment type="similarity">
    <text evidence="1">Belongs to the oxoprolinase family.</text>
</comment>
<evidence type="ECO:0000256" key="1">
    <source>
        <dbReference type="ARBA" id="ARBA00010403"/>
    </source>
</evidence>
<dbReference type="AlphaFoldDB" id="A0A1Y2BHA7"/>
<gene>
    <name evidence="5" type="ORF">LY90DRAFT_459983</name>
</gene>
<evidence type="ECO:0008006" key="7">
    <source>
        <dbReference type="Google" id="ProtNLM"/>
    </source>
</evidence>
<comment type="caution">
    <text evidence="5">The sequence shown here is derived from an EMBL/GenBank/DDBJ whole genome shotgun (WGS) entry which is preliminary data.</text>
</comment>
<dbReference type="InterPro" id="IPR003692">
    <property type="entry name" value="Hydantoinase_B"/>
</dbReference>
<dbReference type="Pfam" id="PF02538">
    <property type="entry name" value="Hydantoinase_B"/>
    <property type="match status" value="1"/>
</dbReference>
<dbReference type="InterPro" id="IPR008040">
    <property type="entry name" value="Hydant_A_N"/>
</dbReference>
<dbReference type="PANTHER" id="PTHR11365">
    <property type="entry name" value="5-OXOPROLINASE RELATED"/>
    <property type="match status" value="1"/>
</dbReference>
<dbReference type="PANTHER" id="PTHR11365:SF2">
    <property type="entry name" value="5-OXOPROLINASE"/>
    <property type="match status" value="1"/>
</dbReference>
<dbReference type="GO" id="GO:0006749">
    <property type="term" value="P:glutathione metabolic process"/>
    <property type="evidence" value="ECO:0007669"/>
    <property type="project" value="TreeGrafter"/>
</dbReference>
<keyword evidence="6" id="KW-1185">Reference proteome</keyword>
<dbReference type="InterPro" id="IPR002821">
    <property type="entry name" value="Hydantoinase_A"/>
</dbReference>
<evidence type="ECO:0000313" key="6">
    <source>
        <dbReference type="Proteomes" id="UP000193920"/>
    </source>
</evidence>
<feature type="domain" description="Hydantoinase/oxoprolinase N-terminal" evidence="4">
    <location>
        <begin position="4"/>
        <end position="222"/>
    </location>
</feature>
<dbReference type="GO" id="GO:0005829">
    <property type="term" value="C:cytosol"/>
    <property type="evidence" value="ECO:0007669"/>
    <property type="project" value="TreeGrafter"/>
</dbReference>
<evidence type="ECO:0000259" key="3">
    <source>
        <dbReference type="Pfam" id="PF02538"/>
    </source>
</evidence>
<organism evidence="5 6">
    <name type="scientific">Neocallimastix californiae</name>
    <dbReference type="NCBI Taxonomy" id="1754190"/>
    <lineage>
        <taxon>Eukaryota</taxon>
        <taxon>Fungi</taxon>
        <taxon>Fungi incertae sedis</taxon>
        <taxon>Chytridiomycota</taxon>
        <taxon>Chytridiomycota incertae sedis</taxon>
        <taxon>Neocallimastigomycetes</taxon>
        <taxon>Neocallimastigales</taxon>
        <taxon>Neocallimastigaceae</taxon>
        <taxon>Neocallimastix</taxon>
    </lineage>
</organism>